<evidence type="ECO:0000256" key="6">
    <source>
        <dbReference type="ARBA" id="ARBA00022769"/>
    </source>
</evidence>
<proteinExistence type="inferred from homology"/>
<keyword evidence="5" id="KW-0227">DNA damage</keyword>
<dbReference type="Proteomes" id="UP001230220">
    <property type="component" value="Unassembled WGS sequence"/>
</dbReference>
<dbReference type="Gene3D" id="1.10.8.280">
    <property type="entry name" value="ABC transporter ATPase domain-like"/>
    <property type="match status" value="1"/>
</dbReference>
<evidence type="ECO:0000313" key="15">
    <source>
        <dbReference type="EMBL" id="MDQ0361447.1"/>
    </source>
</evidence>
<dbReference type="Gene3D" id="1.20.1580.10">
    <property type="entry name" value="ABC transporter ATPase like domain"/>
    <property type="match status" value="3"/>
</dbReference>
<dbReference type="CDD" id="cd03270">
    <property type="entry name" value="ABC_UvrA_I"/>
    <property type="match status" value="1"/>
</dbReference>
<evidence type="ECO:0000256" key="11">
    <source>
        <dbReference type="ARBA" id="ARBA00038000"/>
    </source>
</evidence>
<reference evidence="15 16" key="1">
    <citation type="submission" date="2023-07" db="EMBL/GenBank/DDBJ databases">
        <title>Genomic Encyclopedia of Type Strains, Phase IV (KMG-IV): sequencing the most valuable type-strain genomes for metagenomic binning, comparative biology and taxonomic classification.</title>
        <authorList>
            <person name="Goeker M."/>
        </authorList>
    </citation>
    <scope>NUCLEOTIDE SEQUENCE [LARGE SCALE GENOMIC DNA]</scope>
    <source>
        <strain evidence="15 16">DSM 16784</strain>
    </source>
</reference>
<evidence type="ECO:0000313" key="16">
    <source>
        <dbReference type="Proteomes" id="UP001230220"/>
    </source>
</evidence>
<evidence type="ECO:0000256" key="2">
    <source>
        <dbReference type="ARBA" id="ARBA00022490"/>
    </source>
</evidence>
<dbReference type="InterPro" id="IPR027417">
    <property type="entry name" value="P-loop_NTPase"/>
</dbReference>
<dbReference type="SUPFAM" id="SSF52540">
    <property type="entry name" value="P-loop containing nucleoside triphosphate hydrolases"/>
    <property type="match status" value="2"/>
</dbReference>
<dbReference type="InterPro" id="IPR017871">
    <property type="entry name" value="ABC_transporter-like_CS"/>
</dbReference>
<keyword evidence="2" id="KW-0963">Cytoplasm</keyword>
<organism evidence="15 16">
    <name type="scientific">Breznakia pachnodae</name>
    <dbReference type="NCBI Taxonomy" id="265178"/>
    <lineage>
        <taxon>Bacteria</taxon>
        <taxon>Bacillati</taxon>
        <taxon>Bacillota</taxon>
        <taxon>Erysipelotrichia</taxon>
        <taxon>Erysipelotrichales</taxon>
        <taxon>Erysipelotrichaceae</taxon>
        <taxon>Breznakia</taxon>
    </lineage>
</organism>
<comment type="similarity">
    <text evidence="11">Belongs to the ABC transporter superfamily. UvrA family.</text>
</comment>
<evidence type="ECO:0000256" key="3">
    <source>
        <dbReference type="ARBA" id="ARBA00022737"/>
    </source>
</evidence>
<gene>
    <name evidence="15" type="ORF">J2S15_002194</name>
</gene>
<protein>
    <recommendedName>
        <fullName evidence="12">UvrABC system protein A</fullName>
    </recommendedName>
    <alternativeName>
        <fullName evidence="13">Excinuclease ABC subunit A</fullName>
    </alternativeName>
</protein>
<evidence type="ECO:0000256" key="1">
    <source>
        <dbReference type="ARBA" id="ARBA00004496"/>
    </source>
</evidence>
<feature type="domain" description="ABC transporter" evidence="14">
    <location>
        <begin position="435"/>
        <end position="769"/>
    </location>
</feature>
<evidence type="ECO:0000256" key="9">
    <source>
        <dbReference type="ARBA" id="ARBA00023125"/>
    </source>
</evidence>
<evidence type="ECO:0000256" key="12">
    <source>
        <dbReference type="ARBA" id="ARBA00039316"/>
    </source>
</evidence>
<keyword evidence="3" id="KW-0677">Repeat</keyword>
<dbReference type="PROSITE" id="PS50893">
    <property type="entry name" value="ABC_TRANSPORTER_2"/>
    <property type="match status" value="2"/>
</dbReference>
<keyword evidence="16" id="KW-1185">Reference proteome</keyword>
<keyword evidence="8" id="KW-0267">Excision nuclease</keyword>
<dbReference type="PANTHER" id="PTHR43152">
    <property type="entry name" value="UVRABC SYSTEM PROTEIN A"/>
    <property type="match status" value="1"/>
</dbReference>
<dbReference type="RefSeq" id="WP_307408172.1">
    <property type="nucleotide sequence ID" value="NZ_JAUSUR010000003.1"/>
</dbReference>
<evidence type="ECO:0000259" key="14">
    <source>
        <dbReference type="PROSITE" id="PS50893"/>
    </source>
</evidence>
<evidence type="ECO:0000256" key="8">
    <source>
        <dbReference type="ARBA" id="ARBA00022881"/>
    </source>
</evidence>
<dbReference type="InterPro" id="IPR003439">
    <property type="entry name" value="ABC_transporter-like_ATP-bd"/>
</dbReference>
<dbReference type="PANTHER" id="PTHR43152:SF3">
    <property type="entry name" value="UVRABC SYSTEM PROTEIN A"/>
    <property type="match status" value="1"/>
</dbReference>
<sequence length="774" mass="86000">MKEIKIKGAKLHNLKDIDICIPKNQLIVATGVSGSGKSSLAFDIIFEEGRKQYLQSLGALTTIDDTYKFDSIEGIGPTIAVQQNTIRQSNPRSTVGTRTGILTMLALLYSGEGKVNEGSDFEADEHFNPSFFTYNSPSGMCMKCSGKGAYYEIDINNLIKDEQMTLSDVFKHAEVTPGYMNVLKRRFNEYFDMPFIKLPEEVKNEAIYGRYENGKNSYALLRAYGNRHQKGEAVDDVYSLYTCDECNGYRVAEEARSVCIADKHIGELCLMTLSDLYRFLHTKVKLYLSTQIGKNLVIDILNKLNHLINAKLGYLTLYREMSTLSGGELQRLFLNEHLDTKMDSLIYVLDEPTAGLHASEKETIVSSVKQLKEIGNTVIVVEHDKGMIQAAEHIIDIGPRAGKYGGEIVYQGDISGLLKSESSITGMYLSGKKEIPLRDTSRYDKDGYELTLHHAKTNNLKDITISFPLHSIVGIAGKSGSGKSSLISDTLLPLLRNNFKYQIEENPIDSTVKMDSKGLDGMEYISGFAEISQSPIGRNSNSNPATYIGIWDKIRSIFANQKEGYTASHFSFNSKGACEECNGSGYERIWIGTQMSINKTCPKCHGKRFNEDALSIQYKDKNIFDVLAMSVDEAVLFFDDHPAILNTLTILQQIGMGYITLGQPTPTLSGGESQRIKLAKEIGKKRKGNILYILDEPTTGLSQYDISKLVTLLDQLVEKGNSIIVIEHDIDVLKICDYLIELGPEGGNDGGYVIAKGTPEELKKNSKSITGRYL</sequence>
<keyword evidence="9" id="KW-0238">DNA-binding</keyword>
<dbReference type="PROSITE" id="PS00211">
    <property type="entry name" value="ABC_TRANSPORTER_1"/>
    <property type="match status" value="1"/>
</dbReference>
<name>A0ABU0E3I0_9FIRM</name>
<evidence type="ECO:0000256" key="13">
    <source>
        <dbReference type="ARBA" id="ARBA00042156"/>
    </source>
</evidence>
<dbReference type="InterPro" id="IPR013815">
    <property type="entry name" value="ATP_grasp_subdomain_1"/>
</dbReference>
<comment type="subcellular location">
    <subcellularLocation>
        <location evidence="1">Cytoplasm</location>
    </subcellularLocation>
</comment>
<comment type="caution">
    <text evidence="15">The sequence shown here is derived from an EMBL/GenBank/DDBJ whole genome shotgun (WGS) entry which is preliminary data.</text>
</comment>
<dbReference type="Gene3D" id="3.40.50.300">
    <property type="entry name" value="P-loop containing nucleotide triphosphate hydrolases"/>
    <property type="match status" value="3"/>
</dbReference>
<keyword evidence="7" id="KW-0067">ATP-binding</keyword>
<keyword evidence="10" id="KW-0234">DNA repair</keyword>
<evidence type="ECO:0000256" key="7">
    <source>
        <dbReference type="ARBA" id="ARBA00022840"/>
    </source>
</evidence>
<accession>A0ABU0E3I0</accession>
<evidence type="ECO:0000256" key="5">
    <source>
        <dbReference type="ARBA" id="ARBA00022763"/>
    </source>
</evidence>
<dbReference type="EMBL" id="JAUSUR010000003">
    <property type="protein sequence ID" value="MDQ0361447.1"/>
    <property type="molecule type" value="Genomic_DNA"/>
</dbReference>
<evidence type="ECO:0000256" key="10">
    <source>
        <dbReference type="ARBA" id="ARBA00023204"/>
    </source>
</evidence>
<feature type="domain" description="ABC transporter" evidence="14">
    <location>
        <begin position="164"/>
        <end position="430"/>
    </location>
</feature>
<evidence type="ECO:0000256" key="4">
    <source>
        <dbReference type="ARBA" id="ARBA00022741"/>
    </source>
</evidence>
<keyword evidence="4" id="KW-0547">Nucleotide-binding</keyword>
<dbReference type="Gene3D" id="3.30.1490.20">
    <property type="entry name" value="ATP-grasp fold, A domain"/>
    <property type="match status" value="1"/>
</dbReference>
<keyword evidence="6" id="KW-0228">DNA excision</keyword>